<accession>A0AAV0ACT7</accession>
<dbReference type="EMBL" id="CALSGD010001621">
    <property type="protein sequence ID" value="CAH7415011.1"/>
    <property type="molecule type" value="Genomic_DNA"/>
</dbReference>
<feature type="signal peptide" evidence="1">
    <location>
        <begin position="1"/>
        <end position="18"/>
    </location>
</feature>
<dbReference type="Proteomes" id="UP001152836">
    <property type="component" value="Unassembled WGS sequence"/>
</dbReference>
<keyword evidence="3" id="KW-1185">Reference proteome</keyword>
<gene>
    <name evidence="2" type="primary">Vmn2r58</name>
    <name evidence="2" type="ORF">PHOROB_LOCUS16808</name>
</gene>
<name>A0AAV0ACT7_PHORO</name>
<feature type="chain" id="PRO_5043998443" evidence="1">
    <location>
        <begin position="19"/>
        <end position="81"/>
    </location>
</feature>
<organism evidence="2 3">
    <name type="scientific">Phodopus roborovskii</name>
    <name type="common">Roborovski's desert hamster</name>
    <name type="synonym">Cricetulus roborovskii</name>
    <dbReference type="NCBI Taxonomy" id="109678"/>
    <lineage>
        <taxon>Eukaryota</taxon>
        <taxon>Metazoa</taxon>
        <taxon>Chordata</taxon>
        <taxon>Craniata</taxon>
        <taxon>Vertebrata</taxon>
        <taxon>Euteleostomi</taxon>
        <taxon>Mammalia</taxon>
        <taxon>Eutheria</taxon>
        <taxon>Euarchontoglires</taxon>
        <taxon>Glires</taxon>
        <taxon>Rodentia</taxon>
        <taxon>Myomorpha</taxon>
        <taxon>Muroidea</taxon>
        <taxon>Cricetidae</taxon>
        <taxon>Cricetinae</taxon>
        <taxon>Phodopus</taxon>
    </lineage>
</organism>
<sequence>MSSWIFIIGLQIPNLVGAYTSSDCYFKIKEDFHHEGDVVIGVFFPIHIVYTGNKVPHEYLPYYFKDFQLQFHGDFQFNLFT</sequence>
<reference evidence="2" key="1">
    <citation type="submission" date="2022-06" db="EMBL/GenBank/DDBJ databases">
        <authorList>
            <person name="Andreotti S."/>
            <person name="Wyler E."/>
        </authorList>
    </citation>
    <scope>NUCLEOTIDE SEQUENCE</scope>
</reference>
<evidence type="ECO:0000313" key="3">
    <source>
        <dbReference type="Proteomes" id="UP001152836"/>
    </source>
</evidence>
<proteinExistence type="predicted"/>
<dbReference type="AlphaFoldDB" id="A0AAV0ACT7"/>
<protein>
    <submittedName>
        <fullName evidence="2">Vmn2r58 protein</fullName>
    </submittedName>
</protein>
<evidence type="ECO:0000256" key="1">
    <source>
        <dbReference type="SAM" id="SignalP"/>
    </source>
</evidence>
<keyword evidence="1" id="KW-0732">Signal</keyword>
<comment type="caution">
    <text evidence="2">The sequence shown here is derived from an EMBL/GenBank/DDBJ whole genome shotgun (WGS) entry which is preliminary data.</text>
</comment>
<evidence type="ECO:0000313" key="2">
    <source>
        <dbReference type="EMBL" id="CAH7415011.1"/>
    </source>
</evidence>